<reference evidence="7 8" key="1">
    <citation type="submission" date="2019-09" db="EMBL/GenBank/DDBJ databases">
        <authorList>
            <person name="Brejova B."/>
        </authorList>
    </citation>
    <scope>NUCLEOTIDE SEQUENCE [LARGE SCALE GENOMIC DNA]</scope>
</reference>
<gene>
    <name evidence="7" type="ORF">SAPINGB_P002051</name>
</gene>
<keyword evidence="8" id="KW-1185">Reference proteome</keyword>
<comment type="similarity">
    <text evidence="5">Belongs to the zinc-containing alcohol dehydrogenase family.</text>
</comment>
<dbReference type="InterPro" id="IPR002328">
    <property type="entry name" value="ADH_Zn_CS"/>
</dbReference>
<evidence type="ECO:0000256" key="4">
    <source>
        <dbReference type="ARBA" id="ARBA00023002"/>
    </source>
</evidence>
<dbReference type="EMBL" id="CABVLU010000002">
    <property type="protein sequence ID" value="VVT48993.1"/>
    <property type="molecule type" value="Genomic_DNA"/>
</dbReference>
<dbReference type="AlphaFoldDB" id="A0A5E8BHJ7"/>
<dbReference type="OrthoDB" id="1879366at2759"/>
<dbReference type="GO" id="GO:0016616">
    <property type="term" value="F:oxidoreductase activity, acting on the CH-OH group of donors, NAD or NADP as acceptor"/>
    <property type="evidence" value="ECO:0007669"/>
    <property type="project" value="InterPro"/>
</dbReference>
<dbReference type="InterPro" id="IPR013154">
    <property type="entry name" value="ADH-like_N"/>
</dbReference>
<sequence length="363" mass="39432">MVYPETFTALGVIDFDDYLHPKVFEYTPQEFRDFDVDIKIEACGVCGSDVHAVSGNWGRPYAPVAVGHEIIGTIIKIGPKAKASLKLGDRVGVGAQCDCDHTCGACKAGMENYCDNSVGTYFAQTIESKQGTIGGNASHVRVNSSLVFKIPDNIDTQHAAPLLCGGITGFAPLLQAGVKKGDRVGVVGIGGIGHMTILFAKALGCEVTAISRSKSKEADAEKLGADHYLATNDEEAVAAHKHSLDLIVNTGSSFSESAVDHLFPLLKARGKFTFITFPPLSERLNLRPVDLLVRGISVQGSLLGSVEEIEYMLDFASKHNIKPWVETLEMNEENLSQAWQRMQKGDVHYRFTMIGYDKFFKDA</sequence>
<dbReference type="Gene3D" id="3.40.50.720">
    <property type="entry name" value="NAD(P)-binding Rossmann-like Domain"/>
    <property type="match status" value="1"/>
</dbReference>
<name>A0A5E8BHJ7_9ASCO</name>
<dbReference type="FunFam" id="3.40.50.720:FF:000022">
    <property type="entry name" value="Cinnamyl alcohol dehydrogenase"/>
    <property type="match status" value="1"/>
</dbReference>
<dbReference type="InterPro" id="IPR036291">
    <property type="entry name" value="NAD(P)-bd_dom_sf"/>
</dbReference>
<evidence type="ECO:0000256" key="1">
    <source>
        <dbReference type="ARBA" id="ARBA00001947"/>
    </source>
</evidence>
<dbReference type="GO" id="GO:0008270">
    <property type="term" value="F:zinc ion binding"/>
    <property type="evidence" value="ECO:0007669"/>
    <property type="project" value="InterPro"/>
</dbReference>
<dbReference type="InterPro" id="IPR047109">
    <property type="entry name" value="CAD-like"/>
</dbReference>
<evidence type="ECO:0000313" key="8">
    <source>
        <dbReference type="Proteomes" id="UP000398389"/>
    </source>
</evidence>
<dbReference type="Proteomes" id="UP000398389">
    <property type="component" value="Unassembled WGS sequence"/>
</dbReference>
<evidence type="ECO:0000313" key="7">
    <source>
        <dbReference type="EMBL" id="VVT48993.1"/>
    </source>
</evidence>
<keyword evidence="4" id="KW-0560">Oxidoreductase</keyword>
<evidence type="ECO:0000259" key="6">
    <source>
        <dbReference type="SMART" id="SM00829"/>
    </source>
</evidence>
<dbReference type="PROSITE" id="PS00059">
    <property type="entry name" value="ADH_ZINC"/>
    <property type="match status" value="1"/>
</dbReference>
<dbReference type="GeneID" id="43580871"/>
<dbReference type="SUPFAM" id="SSF51735">
    <property type="entry name" value="NAD(P)-binding Rossmann-fold domains"/>
    <property type="match status" value="1"/>
</dbReference>
<dbReference type="PANTHER" id="PTHR42683">
    <property type="entry name" value="ALDEHYDE REDUCTASE"/>
    <property type="match status" value="1"/>
</dbReference>
<keyword evidence="3 5" id="KW-0862">Zinc</keyword>
<evidence type="ECO:0000256" key="5">
    <source>
        <dbReference type="RuleBase" id="RU361277"/>
    </source>
</evidence>
<protein>
    <recommendedName>
        <fullName evidence="6">Enoyl reductase (ER) domain-containing protein</fullName>
    </recommendedName>
</protein>
<dbReference type="InterPro" id="IPR020843">
    <property type="entry name" value="ER"/>
</dbReference>
<dbReference type="CDD" id="cd05283">
    <property type="entry name" value="CAD1"/>
    <property type="match status" value="1"/>
</dbReference>
<dbReference type="Pfam" id="PF00107">
    <property type="entry name" value="ADH_zinc_N"/>
    <property type="match status" value="1"/>
</dbReference>
<proteinExistence type="inferred from homology"/>
<dbReference type="RefSeq" id="XP_031852662.1">
    <property type="nucleotide sequence ID" value="XM_031996771.1"/>
</dbReference>
<dbReference type="SMART" id="SM00829">
    <property type="entry name" value="PKS_ER"/>
    <property type="match status" value="1"/>
</dbReference>
<feature type="domain" description="Enoyl reductase (ER)" evidence="6">
    <location>
        <begin position="14"/>
        <end position="347"/>
    </location>
</feature>
<comment type="cofactor">
    <cofactor evidence="1 5">
        <name>Zn(2+)</name>
        <dbReference type="ChEBI" id="CHEBI:29105"/>
    </cofactor>
</comment>
<organism evidence="7 8">
    <name type="scientific">Magnusiomyces paraingens</name>
    <dbReference type="NCBI Taxonomy" id="2606893"/>
    <lineage>
        <taxon>Eukaryota</taxon>
        <taxon>Fungi</taxon>
        <taxon>Dikarya</taxon>
        <taxon>Ascomycota</taxon>
        <taxon>Saccharomycotina</taxon>
        <taxon>Dipodascomycetes</taxon>
        <taxon>Dipodascales</taxon>
        <taxon>Dipodascaceae</taxon>
        <taxon>Magnusiomyces</taxon>
    </lineage>
</organism>
<dbReference type="Gene3D" id="3.90.180.10">
    <property type="entry name" value="Medium-chain alcohol dehydrogenases, catalytic domain"/>
    <property type="match status" value="1"/>
</dbReference>
<evidence type="ECO:0000256" key="3">
    <source>
        <dbReference type="ARBA" id="ARBA00022833"/>
    </source>
</evidence>
<dbReference type="InterPro" id="IPR011032">
    <property type="entry name" value="GroES-like_sf"/>
</dbReference>
<accession>A0A5E8BHJ7</accession>
<dbReference type="SUPFAM" id="SSF50129">
    <property type="entry name" value="GroES-like"/>
    <property type="match status" value="1"/>
</dbReference>
<keyword evidence="2 5" id="KW-0479">Metal-binding</keyword>
<dbReference type="Pfam" id="PF08240">
    <property type="entry name" value="ADH_N"/>
    <property type="match status" value="1"/>
</dbReference>
<dbReference type="InterPro" id="IPR013149">
    <property type="entry name" value="ADH-like_C"/>
</dbReference>
<evidence type="ECO:0000256" key="2">
    <source>
        <dbReference type="ARBA" id="ARBA00022723"/>
    </source>
</evidence>